<dbReference type="Proteomes" id="UP000199312">
    <property type="component" value="Unassembled WGS sequence"/>
</dbReference>
<sequence>MLKIIKPISNDSNLIKQSLKSDRRAQQLLFDKYAPKMLSVCKFYIKDLQQAEEIMLNGFFKVFTKLSTFKNEGSFEGWIKRIMIWESISFLRKRSKLVFVDDMSYFEEAEEIATEPLIAIEDLQNYIDELPDACKVIFNLYVIEEYKHAEIASLLNITEGTSKTQLFRARKALQKMLETNKKKYHELS</sequence>
<dbReference type="GO" id="GO:0006352">
    <property type="term" value="P:DNA-templated transcription initiation"/>
    <property type="evidence" value="ECO:0007669"/>
    <property type="project" value="InterPro"/>
</dbReference>
<dbReference type="InterPro" id="IPR007627">
    <property type="entry name" value="RNA_pol_sigma70_r2"/>
</dbReference>
<gene>
    <name evidence="7" type="ORF">SAMN04488006_1284</name>
</gene>
<accession>A0A1I6PR10</accession>
<evidence type="ECO:0000313" key="8">
    <source>
        <dbReference type="Proteomes" id="UP000199312"/>
    </source>
</evidence>
<evidence type="ECO:0000256" key="3">
    <source>
        <dbReference type="ARBA" id="ARBA00023082"/>
    </source>
</evidence>
<keyword evidence="3" id="KW-0731">Sigma factor</keyword>
<feature type="domain" description="RNA polymerase sigma-70 region 2" evidence="5">
    <location>
        <begin position="29"/>
        <end position="95"/>
    </location>
</feature>
<dbReference type="InterPro" id="IPR036388">
    <property type="entry name" value="WH-like_DNA-bd_sf"/>
</dbReference>
<reference evidence="8" key="1">
    <citation type="submission" date="2016-10" db="EMBL/GenBank/DDBJ databases">
        <authorList>
            <person name="Varghese N."/>
            <person name="Submissions S."/>
        </authorList>
    </citation>
    <scope>NUCLEOTIDE SEQUENCE [LARGE SCALE GENOMIC DNA]</scope>
    <source>
        <strain evidence="8">DSM 24450</strain>
    </source>
</reference>
<comment type="similarity">
    <text evidence="1">Belongs to the sigma-70 factor family. ECF subfamily.</text>
</comment>
<evidence type="ECO:0000313" key="7">
    <source>
        <dbReference type="EMBL" id="SFS42649.1"/>
    </source>
</evidence>
<dbReference type="NCBIfam" id="TIGR02937">
    <property type="entry name" value="sigma70-ECF"/>
    <property type="match status" value="1"/>
</dbReference>
<organism evidence="7 8">
    <name type="scientific">Lutibacter maritimus</name>
    <dbReference type="NCBI Taxonomy" id="593133"/>
    <lineage>
        <taxon>Bacteria</taxon>
        <taxon>Pseudomonadati</taxon>
        <taxon>Bacteroidota</taxon>
        <taxon>Flavobacteriia</taxon>
        <taxon>Flavobacteriales</taxon>
        <taxon>Flavobacteriaceae</taxon>
        <taxon>Lutibacter</taxon>
    </lineage>
</organism>
<evidence type="ECO:0000256" key="4">
    <source>
        <dbReference type="ARBA" id="ARBA00023163"/>
    </source>
</evidence>
<name>A0A1I6PR10_9FLAO</name>
<dbReference type="EMBL" id="FOZP01000002">
    <property type="protein sequence ID" value="SFS42649.1"/>
    <property type="molecule type" value="Genomic_DNA"/>
</dbReference>
<dbReference type="SUPFAM" id="SSF88659">
    <property type="entry name" value="Sigma3 and sigma4 domains of RNA polymerase sigma factors"/>
    <property type="match status" value="1"/>
</dbReference>
<evidence type="ECO:0000256" key="2">
    <source>
        <dbReference type="ARBA" id="ARBA00023015"/>
    </source>
</evidence>
<feature type="domain" description="RNA polymerase sigma factor 70 region 4 type 2" evidence="6">
    <location>
        <begin position="121"/>
        <end position="173"/>
    </location>
</feature>
<keyword evidence="2" id="KW-0805">Transcription regulation</keyword>
<dbReference type="GO" id="GO:0016987">
    <property type="term" value="F:sigma factor activity"/>
    <property type="evidence" value="ECO:0007669"/>
    <property type="project" value="UniProtKB-KW"/>
</dbReference>
<proteinExistence type="inferred from homology"/>
<keyword evidence="4" id="KW-0804">Transcription</keyword>
<dbReference type="RefSeq" id="WP_090223881.1">
    <property type="nucleotide sequence ID" value="NZ_FOZP01000002.1"/>
</dbReference>
<evidence type="ECO:0000259" key="6">
    <source>
        <dbReference type="Pfam" id="PF08281"/>
    </source>
</evidence>
<dbReference type="SUPFAM" id="SSF88946">
    <property type="entry name" value="Sigma2 domain of RNA polymerase sigma factors"/>
    <property type="match status" value="1"/>
</dbReference>
<evidence type="ECO:0000259" key="5">
    <source>
        <dbReference type="Pfam" id="PF04542"/>
    </source>
</evidence>
<dbReference type="Pfam" id="PF08281">
    <property type="entry name" value="Sigma70_r4_2"/>
    <property type="match status" value="1"/>
</dbReference>
<dbReference type="GO" id="GO:0003677">
    <property type="term" value="F:DNA binding"/>
    <property type="evidence" value="ECO:0007669"/>
    <property type="project" value="InterPro"/>
</dbReference>
<dbReference type="Gene3D" id="1.10.1740.10">
    <property type="match status" value="1"/>
</dbReference>
<dbReference type="InterPro" id="IPR013324">
    <property type="entry name" value="RNA_pol_sigma_r3/r4-like"/>
</dbReference>
<dbReference type="Gene3D" id="1.10.10.10">
    <property type="entry name" value="Winged helix-like DNA-binding domain superfamily/Winged helix DNA-binding domain"/>
    <property type="match status" value="1"/>
</dbReference>
<dbReference type="InterPro" id="IPR013325">
    <property type="entry name" value="RNA_pol_sigma_r2"/>
</dbReference>
<dbReference type="InterPro" id="IPR013249">
    <property type="entry name" value="RNA_pol_sigma70_r4_t2"/>
</dbReference>
<dbReference type="PANTHER" id="PTHR43133:SF46">
    <property type="entry name" value="RNA POLYMERASE SIGMA-70 FACTOR ECF SUBFAMILY"/>
    <property type="match status" value="1"/>
</dbReference>
<protein>
    <submittedName>
        <fullName evidence="7">RNA polymerase sigma-70 factor, ECF subfamily</fullName>
    </submittedName>
</protein>
<dbReference type="PANTHER" id="PTHR43133">
    <property type="entry name" value="RNA POLYMERASE ECF-TYPE SIGMA FACTO"/>
    <property type="match status" value="1"/>
</dbReference>
<dbReference type="CDD" id="cd06171">
    <property type="entry name" value="Sigma70_r4"/>
    <property type="match status" value="1"/>
</dbReference>
<dbReference type="AlphaFoldDB" id="A0A1I6PR10"/>
<dbReference type="STRING" id="593133.SAMN04488006_1284"/>
<dbReference type="Pfam" id="PF04542">
    <property type="entry name" value="Sigma70_r2"/>
    <property type="match status" value="1"/>
</dbReference>
<evidence type="ECO:0000256" key="1">
    <source>
        <dbReference type="ARBA" id="ARBA00010641"/>
    </source>
</evidence>
<dbReference type="OrthoDB" id="1056775at2"/>
<dbReference type="InterPro" id="IPR039425">
    <property type="entry name" value="RNA_pol_sigma-70-like"/>
</dbReference>
<keyword evidence="8" id="KW-1185">Reference proteome</keyword>
<dbReference type="InterPro" id="IPR014284">
    <property type="entry name" value="RNA_pol_sigma-70_dom"/>
</dbReference>